<accession>A0A848E7I4</accession>
<dbReference type="RefSeq" id="WP_170052344.1">
    <property type="nucleotide sequence ID" value="NZ_JABBKX010000001.1"/>
</dbReference>
<gene>
    <name evidence="2" type="ORF">GWK16_02300</name>
</gene>
<proteinExistence type="predicted"/>
<keyword evidence="1" id="KW-1133">Transmembrane helix</keyword>
<feature type="transmembrane region" description="Helical" evidence="1">
    <location>
        <begin position="33"/>
        <end position="51"/>
    </location>
</feature>
<organism evidence="2 3">
    <name type="scientific">Neoroseomonas marina</name>
    <dbReference type="NCBI Taxonomy" id="1232220"/>
    <lineage>
        <taxon>Bacteria</taxon>
        <taxon>Pseudomonadati</taxon>
        <taxon>Pseudomonadota</taxon>
        <taxon>Alphaproteobacteria</taxon>
        <taxon>Acetobacterales</taxon>
        <taxon>Acetobacteraceae</taxon>
        <taxon>Neoroseomonas</taxon>
    </lineage>
</organism>
<reference evidence="2 3" key="1">
    <citation type="submission" date="2020-03" db="EMBL/GenBank/DDBJ databases">
        <authorList>
            <person name="Sun Q."/>
        </authorList>
    </citation>
    <scope>NUCLEOTIDE SEQUENCE [LARGE SCALE GENOMIC DNA]</scope>
    <source>
        <strain evidence="2 3">JC162</strain>
    </source>
</reference>
<keyword evidence="3" id="KW-1185">Reference proteome</keyword>
<evidence type="ECO:0000313" key="2">
    <source>
        <dbReference type="EMBL" id="NMJ40056.1"/>
    </source>
</evidence>
<dbReference type="EMBL" id="JABBKX010000001">
    <property type="protein sequence ID" value="NMJ40056.1"/>
    <property type="molecule type" value="Genomic_DNA"/>
</dbReference>
<comment type="caution">
    <text evidence="2">The sequence shown here is derived from an EMBL/GenBank/DDBJ whole genome shotgun (WGS) entry which is preliminary data.</text>
</comment>
<sequence length="61" mass="6381">MSGARVFFIVLYGVLGLLGLVMAGIAQDIGISIFGWGLVAFGVLNAFRTIGAHFDEAAKAH</sequence>
<protein>
    <submittedName>
        <fullName evidence="2">Uncharacterized protein</fullName>
    </submittedName>
</protein>
<name>A0A848E7I4_9PROT</name>
<dbReference type="Proteomes" id="UP000548582">
    <property type="component" value="Unassembled WGS sequence"/>
</dbReference>
<evidence type="ECO:0000313" key="3">
    <source>
        <dbReference type="Proteomes" id="UP000548582"/>
    </source>
</evidence>
<dbReference type="AlphaFoldDB" id="A0A848E7I4"/>
<evidence type="ECO:0000256" key="1">
    <source>
        <dbReference type="SAM" id="Phobius"/>
    </source>
</evidence>
<keyword evidence="1" id="KW-0812">Transmembrane</keyword>
<keyword evidence="1" id="KW-0472">Membrane</keyword>